<dbReference type="Proteomes" id="UP001461341">
    <property type="component" value="Chromosome"/>
</dbReference>
<dbReference type="PANTHER" id="PTHR21294:SF17">
    <property type="entry name" value="PROTEIN FIXA"/>
    <property type="match status" value="1"/>
</dbReference>
<evidence type="ECO:0000313" key="3">
    <source>
        <dbReference type="EMBL" id="WZL76232.1"/>
    </source>
</evidence>
<name>A0ABZ2YCA8_9BACT</name>
<reference evidence="3 4" key="1">
    <citation type="submission" date="2023-03" db="EMBL/GenBank/DDBJ databases">
        <title>Novel Species.</title>
        <authorList>
            <person name="Ma S."/>
        </authorList>
    </citation>
    <scope>NUCLEOTIDE SEQUENCE [LARGE SCALE GENOMIC DNA]</scope>
    <source>
        <strain evidence="3 4">B11</strain>
    </source>
</reference>
<dbReference type="InterPro" id="IPR014730">
    <property type="entry name" value="ETF_a/b_N"/>
</dbReference>
<organism evidence="3 4">
    <name type="scientific">Thermatribacter velox</name>
    <dbReference type="NCBI Taxonomy" id="3039681"/>
    <lineage>
        <taxon>Bacteria</taxon>
        <taxon>Pseudomonadati</taxon>
        <taxon>Atribacterota</taxon>
        <taxon>Atribacteria</taxon>
        <taxon>Atribacterales</taxon>
        <taxon>Thermatribacteraceae</taxon>
        <taxon>Thermatribacter</taxon>
    </lineage>
</organism>
<evidence type="ECO:0000259" key="2">
    <source>
        <dbReference type="SMART" id="SM00893"/>
    </source>
</evidence>
<dbReference type="Gene3D" id="3.40.50.620">
    <property type="entry name" value="HUPs"/>
    <property type="match status" value="1"/>
</dbReference>
<keyword evidence="1" id="KW-0249">Electron transport</keyword>
<feature type="domain" description="Electron transfer flavoprotein alpha/beta-subunit N-terminal" evidence="2">
    <location>
        <begin position="29"/>
        <end position="219"/>
    </location>
</feature>
<dbReference type="SMART" id="SM00893">
    <property type="entry name" value="ETF"/>
    <property type="match status" value="1"/>
</dbReference>
<dbReference type="PANTHER" id="PTHR21294">
    <property type="entry name" value="ELECTRON TRANSFER FLAVOPROTEIN BETA-SUBUNIT"/>
    <property type="match status" value="1"/>
</dbReference>
<dbReference type="InterPro" id="IPR012255">
    <property type="entry name" value="ETF_b"/>
</dbReference>
<dbReference type="InterPro" id="IPR033948">
    <property type="entry name" value="ETF_beta_N"/>
</dbReference>
<keyword evidence="1" id="KW-0813">Transport</keyword>
<dbReference type="InterPro" id="IPR014729">
    <property type="entry name" value="Rossmann-like_a/b/a_fold"/>
</dbReference>
<proteinExistence type="predicted"/>
<dbReference type="EMBL" id="CP121689">
    <property type="protein sequence ID" value="WZL76232.1"/>
    <property type="molecule type" value="Genomic_DNA"/>
</dbReference>
<protein>
    <submittedName>
        <fullName evidence="3">Electron transfer flavoprotein subunit beta/FixA family protein</fullName>
    </submittedName>
</protein>
<evidence type="ECO:0000256" key="1">
    <source>
        <dbReference type="ARBA" id="ARBA00022982"/>
    </source>
</evidence>
<dbReference type="Pfam" id="PF01012">
    <property type="entry name" value="ETF"/>
    <property type="match status" value="1"/>
</dbReference>
<accession>A0ABZ2YCA8</accession>
<keyword evidence="4" id="KW-1185">Reference proteome</keyword>
<dbReference type="CDD" id="cd01714">
    <property type="entry name" value="ETF_beta"/>
    <property type="match status" value="1"/>
</dbReference>
<sequence length="268" mass="29578">MQNLDKTCRIAVCVKQVPEIGEARINPETGTLERSGVPLTINPLDVAALQIARLIKEEVGGEMVAFSMGPISSERVLRDAIAWGCQRGYLISDPRLAASDTYATSYILSKTLQKFGPWDIIVFGERAIDGDTGQVGPEVAAFLNLPVFSYVTEVAVEKETFSIKRMIERGWQIIKVRPPFVLTVSRGKSVVRLPTLKDKIRAHEMPIVKLDATALGIATSRVGLEGSPTWVQKVEKVQVTRKGTVLRDQSPKTMALAFKKFLEERGLL</sequence>
<dbReference type="PIRSF" id="PIRSF000090">
    <property type="entry name" value="Beta-ETF"/>
    <property type="match status" value="1"/>
</dbReference>
<gene>
    <name evidence="3" type="ORF">QBE54_00430</name>
</gene>
<dbReference type="RefSeq" id="WP_369018390.1">
    <property type="nucleotide sequence ID" value="NZ_CP121689.1"/>
</dbReference>
<dbReference type="SUPFAM" id="SSF52402">
    <property type="entry name" value="Adenine nucleotide alpha hydrolases-like"/>
    <property type="match status" value="1"/>
</dbReference>
<evidence type="ECO:0000313" key="4">
    <source>
        <dbReference type="Proteomes" id="UP001461341"/>
    </source>
</evidence>